<keyword evidence="3" id="KW-0804">Transcription</keyword>
<dbReference type="SMART" id="SM00866">
    <property type="entry name" value="UTRA"/>
    <property type="match status" value="1"/>
</dbReference>
<dbReference type="PANTHER" id="PTHR44846">
    <property type="entry name" value="MANNOSYL-D-GLYCERATE TRANSPORT/METABOLISM SYSTEM REPRESSOR MNGR-RELATED"/>
    <property type="match status" value="1"/>
</dbReference>
<organism evidence="5 6">
    <name type="scientific">Laribacter hongkongensis</name>
    <dbReference type="NCBI Taxonomy" id="168471"/>
    <lineage>
        <taxon>Bacteria</taxon>
        <taxon>Pseudomonadati</taxon>
        <taxon>Pseudomonadota</taxon>
        <taxon>Betaproteobacteria</taxon>
        <taxon>Neisseriales</taxon>
        <taxon>Aquaspirillaceae</taxon>
        <taxon>Laribacter</taxon>
    </lineage>
</organism>
<dbReference type="GO" id="GO:0003700">
    <property type="term" value="F:DNA-binding transcription factor activity"/>
    <property type="evidence" value="ECO:0007669"/>
    <property type="project" value="InterPro"/>
</dbReference>
<dbReference type="NCBIfam" id="TIGR02325">
    <property type="entry name" value="C_P_lyase_phnF"/>
    <property type="match status" value="1"/>
</dbReference>
<evidence type="ECO:0000313" key="6">
    <source>
        <dbReference type="Proteomes" id="UP000197424"/>
    </source>
</evidence>
<dbReference type="Pfam" id="PF00392">
    <property type="entry name" value="GntR"/>
    <property type="match status" value="1"/>
</dbReference>
<dbReference type="OrthoDB" id="6626198at2"/>
<dbReference type="InterPro" id="IPR012702">
    <property type="entry name" value="CP_lyase_PhnF"/>
</dbReference>
<dbReference type="InterPro" id="IPR036390">
    <property type="entry name" value="WH_DNA-bd_sf"/>
</dbReference>
<evidence type="ECO:0000256" key="1">
    <source>
        <dbReference type="ARBA" id="ARBA00023015"/>
    </source>
</evidence>
<dbReference type="InterPro" id="IPR028978">
    <property type="entry name" value="Chorismate_lyase_/UTRA_dom_sf"/>
</dbReference>
<dbReference type="CDD" id="cd07377">
    <property type="entry name" value="WHTH_GntR"/>
    <property type="match status" value="1"/>
</dbReference>
<keyword evidence="2" id="KW-0238">DNA-binding</keyword>
<dbReference type="InterPro" id="IPR000524">
    <property type="entry name" value="Tscrpt_reg_HTH_GntR"/>
</dbReference>
<dbReference type="Pfam" id="PF07702">
    <property type="entry name" value="UTRA"/>
    <property type="match status" value="1"/>
</dbReference>
<dbReference type="GO" id="GO:0045892">
    <property type="term" value="P:negative regulation of DNA-templated transcription"/>
    <property type="evidence" value="ECO:0007669"/>
    <property type="project" value="TreeGrafter"/>
</dbReference>
<evidence type="ECO:0000256" key="3">
    <source>
        <dbReference type="ARBA" id="ARBA00023163"/>
    </source>
</evidence>
<sequence length="242" mass="26703">MIERGSGVAVWRQIENELADAIAQGSLAAGERLPNEMQLAEQFAVNRHTIRRAVAALVERGVLRVEQGRGTFVQDNAIDYAISRRTRFSRNMARQNLDASIEIISSDTLPATAELAGLLEVASGSLLYRIRTLSRVDGRLVDTSLGFFPAGRLPGFADLYAEEKSVTRTLARLGVGDYTRRFTRVTARLPDSEIQTLLHVPKTRPVLHVKSLNVDADGVPVQYGITWFNGDLIQLVMEAEEG</sequence>
<dbReference type="SUPFAM" id="SSF64288">
    <property type="entry name" value="Chorismate lyase-like"/>
    <property type="match status" value="1"/>
</dbReference>
<dbReference type="Proteomes" id="UP000197424">
    <property type="component" value="Chromosome"/>
</dbReference>
<protein>
    <submittedName>
        <fullName evidence="5">PhnF</fullName>
    </submittedName>
</protein>
<dbReference type="Gene3D" id="3.40.1410.10">
    <property type="entry name" value="Chorismate lyase-like"/>
    <property type="match status" value="1"/>
</dbReference>
<dbReference type="AlphaFoldDB" id="A0A248LJW8"/>
<evidence type="ECO:0000259" key="4">
    <source>
        <dbReference type="PROSITE" id="PS50949"/>
    </source>
</evidence>
<dbReference type="EMBL" id="CP022115">
    <property type="protein sequence ID" value="ASJ24754.1"/>
    <property type="molecule type" value="Genomic_DNA"/>
</dbReference>
<evidence type="ECO:0000313" key="5">
    <source>
        <dbReference type="EMBL" id="ASJ24754.1"/>
    </source>
</evidence>
<dbReference type="InterPro" id="IPR050679">
    <property type="entry name" value="Bact_HTH_transcr_reg"/>
</dbReference>
<dbReference type="InterPro" id="IPR011663">
    <property type="entry name" value="UTRA"/>
</dbReference>
<reference evidence="6" key="1">
    <citation type="submission" date="2017-06" db="EMBL/GenBank/DDBJ databases">
        <title>Whole genome sequence of Laribacter hongkongensis LHGZ1.</title>
        <authorList>
            <person name="Chen D."/>
            <person name="Wu H."/>
            <person name="Chen J."/>
        </authorList>
    </citation>
    <scope>NUCLEOTIDE SEQUENCE [LARGE SCALE GENOMIC DNA]</scope>
    <source>
        <strain evidence="6">LHGZ1</strain>
    </source>
</reference>
<feature type="domain" description="HTH gntR-type" evidence="4">
    <location>
        <begin position="8"/>
        <end position="76"/>
    </location>
</feature>
<dbReference type="OMA" id="QTGVALW"/>
<dbReference type="RefSeq" id="WP_012697060.1">
    <property type="nucleotide sequence ID" value="NZ_CP022115.1"/>
</dbReference>
<gene>
    <name evidence="5" type="primary">phnF</name>
    <name evidence="5" type="ORF">LHGZ1_1923</name>
</gene>
<dbReference type="PRINTS" id="PR00035">
    <property type="entry name" value="HTHGNTR"/>
</dbReference>
<name>A0A248LJW8_9NEIS</name>
<proteinExistence type="predicted"/>
<dbReference type="InterPro" id="IPR036388">
    <property type="entry name" value="WH-like_DNA-bd_sf"/>
</dbReference>
<dbReference type="GO" id="GO:0003677">
    <property type="term" value="F:DNA binding"/>
    <property type="evidence" value="ECO:0007669"/>
    <property type="project" value="UniProtKB-KW"/>
</dbReference>
<evidence type="ECO:0000256" key="2">
    <source>
        <dbReference type="ARBA" id="ARBA00023125"/>
    </source>
</evidence>
<accession>A0A248LJW8</accession>
<dbReference type="PANTHER" id="PTHR44846:SF1">
    <property type="entry name" value="MANNOSYL-D-GLYCERATE TRANSPORT_METABOLISM SYSTEM REPRESSOR MNGR-RELATED"/>
    <property type="match status" value="1"/>
</dbReference>
<dbReference type="PROSITE" id="PS50949">
    <property type="entry name" value="HTH_GNTR"/>
    <property type="match status" value="1"/>
</dbReference>
<dbReference type="Gene3D" id="1.10.10.10">
    <property type="entry name" value="Winged helix-like DNA-binding domain superfamily/Winged helix DNA-binding domain"/>
    <property type="match status" value="1"/>
</dbReference>
<keyword evidence="1" id="KW-0805">Transcription regulation</keyword>
<dbReference type="SMART" id="SM00345">
    <property type="entry name" value="HTH_GNTR"/>
    <property type="match status" value="1"/>
</dbReference>
<dbReference type="SUPFAM" id="SSF46785">
    <property type="entry name" value="Winged helix' DNA-binding domain"/>
    <property type="match status" value="1"/>
</dbReference>